<gene>
    <name evidence="1" type="ORF">AXX12_03175</name>
</gene>
<dbReference type="RefSeq" id="WP_066238944.1">
    <property type="nucleotide sequence ID" value="NZ_LSGP01000013.1"/>
</dbReference>
<dbReference type="STRING" id="1794912.AXX12_03175"/>
<keyword evidence="2" id="KW-1185">Reference proteome</keyword>
<dbReference type="Proteomes" id="UP000076268">
    <property type="component" value="Unassembled WGS sequence"/>
</dbReference>
<evidence type="ECO:0000313" key="2">
    <source>
        <dbReference type="Proteomes" id="UP000076268"/>
    </source>
</evidence>
<accession>A0A154BUG4</accession>
<sequence length="63" mass="7024">MFEWLLLLIAFIAGYGLGKRNGWKNGFAEAEAMVPLRLRQESCELGKCVLCQAEPDDHPGLNC</sequence>
<protein>
    <submittedName>
        <fullName evidence="1">Uncharacterized protein</fullName>
    </submittedName>
</protein>
<dbReference type="OrthoDB" id="1685250at2"/>
<evidence type="ECO:0000313" key="1">
    <source>
        <dbReference type="EMBL" id="KYZ77148.1"/>
    </source>
</evidence>
<organism evidence="1 2">
    <name type="scientific">Anaerosporomusa subterranea</name>
    <dbReference type="NCBI Taxonomy" id="1794912"/>
    <lineage>
        <taxon>Bacteria</taxon>
        <taxon>Bacillati</taxon>
        <taxon>Bacillota</taxon>
        <taxon>Negativicutes</taxon>
        <taxon>Acetonemataceae</taxon>
        <taxon>Anaerosporomusa</taxon>
    </lineage>
</organism>
<dbReference type="EMBL" id="LSGP01000013">
    <property type="protein sequence ID" value="KYZ77148.1"/>
    <property type="molecule type" value="Genomic_DNA"/>
</dbReference>
<dbReference type="AlphaFoldDB" id="A0A154BUG4"/>
<name>A0A154BUG4_ANASB</name>
<reference evidence="1 2" key="1">
    <citation type="submission" date="2016-02" db="EMBL/GenBank/DDBJ databases">
        <title>Anaerosporomusa subterraneum gen. nov., sp. nov., a spore-forming obligate anaerobe isolated from saprolite.</title>
        <authorList>
            <person name="Choi J.K."/>
            <person name="Shah M."/>
            <person name="Yee N."/>
        </authorList>
    </citation>
    <scope>NUCLEOTIDE SEQUENCE [LARGE SCALE GENOMIC DNA]</scope>
    <source>
        <strain evidence="1 2">RU4</strain>
    </source>
</reference>
<proteinExistence type="predicted"/>
<comment type="caution">
    <text evidence="1">The sequence shown here is derived from an EMBL/GenBank/DDBJ whole genome shotgun (WGS) entry which is preliminary data.</text>
</comment>